<dbReference type="RefSeq" id="XP_017786744.1">
    <property type="nucleotide sequence ID" value="XM_017931255.1"/>
</dbReference>
<sequence length="506" mass="58000">MDKLANYGSDDDCEEESPKTNNSENEDRNVAAASTSIAPKTVDTNYDNVGMELSEIPCKTKNQVISHINNHKKNEKPKAKLKAKEDPPLSPTTSATNDSFKYDLCKSLLTSNIPLQNLDNSSFKQFLEKYCKKCIPEESIMRKVYLEDIYSNVMTEIKESVGTNYFYVIIDETADKAGRYIGSISLGILKTDCKGKQYLITIKELSQSDYLTVSNFISTTLSNFFLPEKVPADKVLLLVSNSSRHMVKAGQYLKTMYKNLIHVTCMLNGLNQVAEEISEQVPALTRFITNFENIFYESPLRLETFKEKLPHLSQPPQVVKCRWDTWMEAALFHAKYHQEVTEIIHEFSETTSLISECRRLLERPQLREQTTFVETNYKFVPKVMSMLQAGIVPLESSIKYLKIFEEYVRRVRGGKGSIIIEKLDEVFINNVGFQSLIAINDINNGETNQIFNLDSELAMYFKYAPVTCMDLKRHSQVYNSHISNPTGFTNENFDKETIVRYYYSSK</sequence>
<feature type="compositionally biased region" description="Basic and acidic residues" evidence="1">
    <location>
        <begin position="76"/>
        <end position="87"/>
    </location>
</feature>
<dbReference type="SUPFAM" id="SSF53098">
    <property type="entry name" value="Ribonuclease H-like"/>
    <property type="match status" value="1"/>
</dbReference>
<keyword evidence="3" id="KW-1185">Reference proteome</keyword>
<accession>A0ABM1NIU4</accession>
<name>A0ABM1NIU4_NICVS</name>
<organism evidence="3 4">
    <name type="scientific">Nicrophorus vespilloides</name>
    <name type="common">Boreal carrion beetle</name>
    <dbReference type="NCBI Taxonomy" id="110193"/>
    <lineage>
        <taxon>Eukaryota</taxon>
        <taxon>Metazoa</taxon>
        <taxon>Ecdysozoa</taxon>
        <taxon>Arthropoda</taxon>
        <taxon>Hexapoda</taxon>
        <taxon>Insecta</taxon>
        <taxon>Pterygota</taxon>
        <taxon>Neoptera</taxon>
        <taxon>Endopterygota</taxon>
        <taxon>Coleoptera</taxon>
        <taxon>Polyphaga</taxon>
        <taxon>Staphyliniformia</taxon>
        <taxon>Silphidae</taxon>
        <taxon>Nicrophorinae</taxon>
        <taxon>Nicrophorus</taxon>
    </lineage>
</organism>
<feature type="region of interest" description="Disordered" evidence="1">
    <location>
        <begin position="69"/>
        <end position="94"/>
    </location>
</feature>
<evidence type="ECO:0000313" key="3">
    <source>
        <dbReference type="Proteomes" id="UP000695000"/>
    </source>
</evidence>
<dbReference type="InterPro" id="IPR012337">
    <property type="entry name" value="RNaseH-like_sf"/>
</dbReference>
<reference evidence="4" key="1">
    <citation type="submission" date="2025-08" db="UniProtKB">
        <authorList>
            <consortium name="RefSeq"/>
        </authorList>
    </citation>
    <scope>IDENTIFICATION</scope>
    <source>
        <tissue evidence="4">Whole Larva</tissue>
    </source>
</reference>
<proteinExistence type="predicted"/>
<feature type="compositionally biased region" description="Polar residues" evidence="1">
    <location>
        <begin position="32"/>
        <end position="43"/>
    </location>
</feature>
<feature type="domain" description="DUF659" evidence="2">
    <location>
        <begin position="139"/>
        <end position="289"/>
    </location>
</feature>
<feature type="region of interest" description="Disordered" evidence="1">
    <location>
        <begin position="1"/>
        <end position="43"/>
    </location>
</feature>
<evidence type="ECO:0000259" key="2">
    <source>
        <dbReference type="Pfam" id="PF04937"/>
    </source>
</evidence>
<protein>
    <submittedName>
        <fullName evidence="4">Uncharacterized protein LOC108569631 isoform X1</fullName>
    </submittedName>
</protein>
<dbReference type="InterPro" id="IPR007021">
    <property type="entry name" value="DUF659"/>
</dbReference>
<gene>
    <name evidence="4" type="primary">LOC108569631</name>
</gene>
<dbReference type="Proteomes" id="UP000695000">
    <property type="component" value="Unplaced"/>
</dbReference>
<evidence type="ECO:0000256" key="1">
    <source>
        <dbReference type="SAM" id="MobiDB-lite"/>
    </source>
</evidence>
<evidence type="ECO:0000313" key="4">
    <source>
        <dbReference type="RefSeq" id="XP_017786744.1"/>
    </source>
</evidence>
<dbReference type="Pfam" id="PF04937">
    <property type="entry name" value="DUF659"/>
    <property type="match status" value="1"/>
</dbReference>
<dbReference type="GeneID" id="108569631"/>